<sequence>MFEQFNLEAAANGKPIVYVRAVDVDDLPEEVRAEAEGLEQLYALHSETGERLALVRDRAMAFLLARQNDFSPVNVH</sequence>
<reference evidence="1 2" key="1">
    <citation type="submission" date="2017-01" db="EMBL/GenBank/DDBJ databases">
        <title>Genomic analysis of Xuhuaishuia manganoxidans DY6-4.</title>
        <authorList>
            <person name="Wang X."/>
        </authorList>
    </citation>
    <scope>NUCLEOTIDE SEQUENCE [LARGE SCALE GENOMIC DNA]</scope>
    <source>
        <strain evidence="1 2">DY6-4</strain>
    </source>
</reference>
<accession>A0A1U7DGZ0</accession>
<dbReference type="AlphaFoldDB" id="A0A1U7DGZ0"/>
<name>A0A1U7DGZ0_9RHOB</name>
<dbReference type="Proteomes" id="UP000187266">
    <property type="component" value="Chromosome"/>
</dbReference>
<dbReference type="STRING" id="1267768.BV394_05455"/>
<gene>
    <name evidence="1" type="ORF">BV394_05455</name>
</gene>
<accession>A0A2M9DEZ2</accession>
<dbReference type="InterPro" id="IPR009531">
    <property type="entry name" value="DUF1150"/>
</dbReference>
<evidence type="ECO:0000313" key="1">
    <source>
        <dbReference type="EMBL" id="APX89231.1"/>
    </source>
</evidence>
<dbReference type="Pfam" id="PF06620">
    <property type="entry name" value="DUF1150"/>
    <property type="match status" value="1"/>
</dbReference>
<evidence type="ECO:0000313" key="2">
    <source>
        <dbReference type="Proteomes" id="UP000187266"/>
    </source>
</evidence>
<dbReference type="RefSeq" id="WP_076979254.1">
    <property type="nucleotide sequence ID" value="NZ_CP019124.1"/>
</dbReference>
<proteinExistence type="predicted"/>
<organism evidence="1 2">
    <name type="scientific">Brevirhabdus pacifica</name>
    <dbReference type="NCBI Taxonomy" id="1267768"/>
    <lineage>
        <taxon>Bacteria</taxon>
        <taxon>Pseudomonadati</taxon>
        <taxon>Pseudomonadota</taxon>
        <taxon>Alphaproteobacteria</taxon>
        <taxon>Rhodobacterales</taxon>
        <taxon>Paracoccaceae</taxon>
        <taxon>Brevirhabdus</taxon>
    </lineage>
</organism>
<keyword evidence="2" id="KW-1185">Reference proteome</keyword>
<dbReference type="EMBL" id="CP019124">
    <property type="protein sequence ID" value="APX89231.1"/>
    <property type="molecule type" value="Genomic_DNA"/>
</dbReference>
<protein>
    <submittedName>
        <fullName evidence="1">Uncharacterized protein</fullName>
    </submittedName>
</protein>
<dbReference type="OrthoDB" id="7205167at2"/>